<reference evidence="7 8" key="1">
    <citation type="submission" date="2020-01" db="EMBL/GenBank/DDBJ databases">
        <authorList>
            <person name="Chen S."/>
        </authorList>
    </citation>
    <scope>NUCLEOTIDE SEQUENCE [LARGE SCALE GENOMIC DNA]</scope>
    <source>
        <strain evidence="7 8">GS-10</strain>
    </source>
</reference>
<dbReference type="Pfam" id="PF07992">
    <property type="entry name" value="Pyr_redox_2"/>
    <property type="match status" value="1"/>
</dbReference>
<evidence type="ECO:0000256" key="3">
    <source>
        <dbReference type="ARBA" id="ARBA00022827"/>
    </source>
</evidence>
<dbReference type="PANTHER" id="PTHR43557">
    <property type="entry name" value="APOPTOSIS-INDUCING FACTOR 1"/>
    <property type="match status" value="1"/>
</dbReference>
<evidence type="ECO:0000256" key="2">
    <source>
        <dbReference type="ARBA" id="ARBA00022630"/>
    </source>
</evidence>
<keyword evidence="4" id="KW-0560">Oxidoreductase</keyword>
<keyword evidence="8" id="KW-1185">Reference proteome</keyword>
<dbReference type="RefSeq" id="WP_160975449.1">
    <property type="nucleotide sequence ID" value="NZ_WWEN01000012.1"/>
</dbReference>
<dbReference type="InterPro" id="IPR028202">
    <property type="entry name" value="Reductase_C"/>
</dbReference>
<evidence type="ECO:0000259" key="6">
    <source>
        <dbReference type="Pfam" id="PF14759"/>
    </source>
</evidence>
<comment type="cofactor">
    <cofactor evidence="1">
        <name>FAD</name>
        <dbReference type="ChEBI" id="CHEBI:57692"/>
    </cofactor>
</comment>
<dbReference type="Proteomes" id="UP000479043">
    <property type="component" value="Unassembled WGS sequence"/>
</dbReference>
<dbReference type="InterPro" id="IPR036188">
    <property type="entry name" value="FAD/NAD-bd_sf"/>
</dbReference>
<dbReference type="PRINTS" id="PR00411">
    <property type="entry name" value="PNDRDTASEI"/>
</dbReference>
<keyword evidence="2" id="KW-0285">Flavoprotein</keyword>
<dbReference type="SUPFAM" id="SSF51905">
    <property type="entry name" value="FAD/NAD(P)-binding domain"/>
    <property type="match status" value="1"/>
</dbReference>
<comment type="caution">
    <text evidence="7">The sequence shown here is derived from an EMBL/GenBank/DDBJ whole genome shotgun (WGS) entry which is preliminary data.</text>
</comment>
<protein>
    <submittedName>
        <fullName evidence="7">FAD-dependent oxidoreductase</fullName>
    </submittedName>
</protein>
<dbReference type="Gene3D" id="3.50.50.60">
    <property type="entry name" value="FAD/NAD(P)-binding domain"/>
    <property type="match status" value="2"/>
</dbReference>
<dbReference type="PANTHER" id="PTHR43557:SF2">
    <property type="entry name" value="RIESKE DOMAIN-CONTAINING PROTEIN-RELATED"/>
    <property type="match status" value="1"/>
</dbReference>
<dbReference type="AlphaFoldDB" id="A0A6L8LND2"/>
<dbReference type="InterPro" id="IPR023753">
    <property type="entry name" value="FAD/NAD-binding_dom"/>
</dbReference>
<accession>A0A6L8LND2</accession>
<name>A0A6L8LND2_9RHOB</name>
<evidence type="ECO:0000256" key="1">
    <source>
        <dbReference type="ARBA" id="ARBA00001974"/>
    </source>
</evidence>
<feature type="domain" description="FAD/NAD(P)-binding" evidence="5">
    <location>
        <begin position="4"/>
        <end position="298"/>
    </location>
</feature>
<proteinExistence type="predicted"/>
<evidence type="ECO:0000313" key="8">
    <source>
        <dbReference type="Proteomes" id="UP000479043"/>
    </source>
</evidence>
<evidence type="ECO:0000256" key="4">
    <source>
        <dbReference type="ARBA" id="ARBA00023002"/>
    </source>
</evidence>
<dbReference type="Gene3D" id="3.30.390.30">
    <property type="match status" value="1"/>
</dbReference>
<dbReference type="GO" id="GO:0005737">
    <property type="term" value="C:cytoplasm"/>
    <property type="evidence" value="ECO:0007669"/>
    <property type="project" value="TreeGrafter"/>
</dbReference>
<dbReference type="InterPro" id="IPR016156">
    <property type="entry name" value="FAD/NAD-linked_Rdtase_dimer_sf"/>
</dbReference>
<dbReference type="EMBL" id="WWEN01000012">
    <property type="protein sequence ID" value="MYM57547.1"/>
    <property type="molecule type" value="Genomic_DNA"/>
</dbReference>
<evidence type="ECO:0000313" key="7">
    <source>
        <dbReference type="EMBL" id="MYM57547.1"/>
    </source>
</evidence>
<keyword evidence="3" id="KW-0274">FAD</keyword>
<organism evidence="7 8">
    <name type="scientific">Thalassovita mangrovi</name>
    <dbReference type="NCBI Taxonomy" id="2692236"/>
    <lineage>
        <taxon>Bacteria</taxon>
        <taxon>Pseudomonadati</taxon>
        <taxon>Pseudomonadota</taxon>
        <taxon>Alphaproteobacteria</taxon>
        <taxon>Rhodobacterales</taxon>
        <taxon>Roseobacteraceae</taxon>
        <taxon>Thalassovita</taxon>
    </lineage>
</organism>
<sequence length="409" mass="41801">MAGVVIIGAGHGGTQLAAGLRDEGYAGTIDLISADPDHPYHKPPLSKSFMKAEDAPLQPLRAPVFFADKDIRLHLGQTATGIDRAAKTVTLADGATLPYAALVLATGTEARRLTLPGHDLPGVHTLRTASDARALRGALPGVARVVVIGGGFIGLEAAAMLAGRGIAVTVAELAPRLLGRAASAEVAQAVAHELEALGVRVLTGVSVEAIEGEGRVAAVRLGTEVLAADLVIVGIGAVPVDGLARAADLTVENGVVVDAHLATSDPHIFALGDCASFPAPGNGRHMRLESVQNATDQARALAATLAGKPTAYGAVPWFWSDIGPMKLQIAGLIGAADEAITTHGADGRLKSVYHLAAGRLVAVETLNSAGEHMLARRLLTDGVTPPRDVLATGDAARIKAAWQDLTATA</sequence>
<gene>
    <name evidence="7" type="ORF">GR167_19680</name>
</gene>
<feature type="domain" description="Reductase C-terminal" evidence="6">
    <location>
        <begin position="317"/>
        <end position="392"/>
    </location>
</feature>
<evidence type="ECO:0000259" key="5">
    <source>
        <dbReference type="Pfam" id="PF07992"/>
    </source>
</evidence>
<dbReference type="PRINTS" id="PR00368">
    <property type="entry name" value="FADPNR"/>
</dbReference>
<dbReference type="InterPro" id="IPR050446">
    <property type="entry name" value="FAD-oxidoreductase/Apoptosis"/>
</dbReference>
<dbReference type="GO" id="GO:0016651">
    <property type="term" value="F:oxidoreductase activity, acting on NAD(P)H"/>
    <property type="evidence" value="ECO:0007669"/>
    <property type="project" value="TreeGrafter"/>
</dbReference>
<dbReference type="Pfam" id="PF14759">
    <property type="entry name" value="Reductase_C"/>
    <property type="match status" value="1"/>
</dbReference>
<dbReference type="SUPFAM" id="SSF55424">
    <property type="entry name" value="FAD/NAD-linked reductases, dimerisation (C-terminal) domain"/>
    <property type="match status" value="1"/>
</dbReference>